<evidence type="ECO:0000256" key="2">
    <source>
        <dbReference type="ARBA" id="ARBA00022603"/>
    </source>
</evidence>
<feature type="binding site" evidence="11">
    <location>
        <position position="178"/>
    </location>
    <ligand>
        <name>S-adenosyl-L-methionine</name>
        <dbReference type="ChEBI" id="CHEBI:59789"/>
    </ligand>
</feature>
<dbReference type="SUPFAM" id="SSF53335">
    <property type="entry name" value="S-adenosyl-L-methionine-dependent methyltransferases"/>
    <property type="match status" value="1"/>
</dbReference>
<dbReference type="AlphaFoldDB" id="A0A4S4KCR0"/>
<evidence type="ECO:0000256" key="1">
    <source>
        <dbReference type="ARBA" id="ARBA00009059"/>
    </source>
</evidence>
<dbReference type="EC" id="2.1.1.244" evidence="5"/>
<evidence type="ECO:0000256" key="3">
    <source>
        <dbReference type="ARBA" id="ARBA00022679"/>
    </source>
</evidence>
<reference evidence="12 13" key="1">
    <citation type="submission" date="2019-02" db="EMBL/GenBank/DDBJ databases">
        <title>Genome sequencing of the rare red list fungi Phlebia centrifuga.</title>
        <authorList>
            <person name="Buettner E."/>
            <person name="Kellner H."/>
        </authorList>
    </citation>
    <scope>NUCLEOTIDE SEQUENCE [LARGE SCALE GENOMIC DNA]</scope>
    <source>
        <strain evidence="12 13">DSM 108282</strain>
    </source>
</reference>
<keyword evidence="3" id="KW-0808">Transferase</keyword>
<dbReference type="Pfam" id="PF05891">
    <property type="entry name" value="Methyltransf_PK"/>
    <property type="match status" value="2"/>
</dbReference>
<comment type="catalytic activity">
    <reaction evidence="8">
        <text>N-terminal L-seryl-L-prolyl-L-lysyl-[protein] + 3 S-adenosyl-L-methionine = N-terminal N,N,N-trimethyl-L-seryl-L-prolyl-L-lysyl-[protein] + 3 S-adenosyl-L-homocysteine + 3 H(+)</text>
        <dbReference type="Rhea" id="RHEA:54724"/>
        <dbReference type="Rhea" id="RHEA-COMP:13789"/>
        <dbReference type="Rhea" id="RHEA-COMP:13973"/>
        <dbReference type="ChEBI" id="CHEBI:15378"/>
        <dbReference type="ChEBI" id="CHEBI:57856"/>
        <dbReference type="ChEBI" id="CHEBI:59789"/>
        <dbReference type="ChEBI" id="CHEBI:138061"/>
        <dbReference type="ChEBI" id="CHEBI:138317"/>
        <dbReference type="EC" id="2.1.1.244"/>
    </reaction>
</comment>
<evidence type="ECO:0000256" key="4">
    <source>
        <dbReference type="ARBA" id="ARBA00022691"/>
    </source>
</evidence>
<evidence type="ECO:0000256" key="6">
    <source>
        <dbReference type="ARBA" id="ARBA00039449"/>
    </source>
</evidence>
<feature type="binding site" evidence="11">
    <location>
        <position position="75"/>
    </location>
    <ligand>
        <name>S-adenosyl-L-methionine</name>
        <dbReference type="ChEBI" id="CHEBI:59789"/>
    </ligand>
</feature>
<evidence type="ECO:0000256" key="5">
    <source>
        <dbReference type="ARBA" id="ARBA00039112"/>
    </source>
</evidence>
<name>A0A4S4KCR0_9APHY</name>
<comment type="similarity">
    <text evidence="1">Belongs to the methyltransferase superfamily. NTM1 family.</text>
</comment>
<proteinExistence type="inferred from homology"/>
<dbReference type="GO" id="GO:0032259">
    <property type="term" value="P:methylation"/>
    <property type="evidence" value="ECO:0007669"/>
    <property type="project" value="UniProtKB-KW"/>
</dbReference>
<dbReference type="PIRSF" id="PIRSF016958">
    <property type="entry name" value="DUF858_MeTrfase_lik"/>
    <property type="match status" value="1"/>
</dbReference>
<dbReference type="PANTHER" id="PTHR12753:SF0">
    <property type="entry name" value="ALPHA N-TERMINAL PROTEIN METHYLTRANSFERASE 1"/>
    <property type="match status" value="1"/>
</dbReference>
<dbReference type="InterPro" id="IPR008576">
    <property type="entry name" value="MeTrfase_NTM1"/>
</dbReference>
<evidence type="ECO:0000313" key="13">
    <source>
        <dbReference type="Proteomes" id="UP000309038"/>
    </source>
</evidence>
<dbReference type="GO" id="GO:0005737">
    <property type="term" value="C:cytoplasm"/>
    <property type="evidence" value="ECO:0007669"/>
    <property type="project" value="TreeGrafter"/>
</dbReference>
<evidence type="ECO:0000256" key="9">
    <source>
        <dbReference type="ARBA" id="ARBA00047885"/>
    </source>
</evidence>
<feature type="binding site" evidence="11">
    <location>
        <begin position="139"/>
        <end position="140"/>
    </location>
    <ligand>
        <name>S-adenosyl-L-methionine</name>
        <dbReference type="ChEBI" id="CHEBI:59789"/>
    </ligand>
</feature>
<feature type="binding site" evidence="11">
    <location>
        <position position="70"/>
    </location>
    <ligand>
        <name>S-adenosyl-L-methionine</name>
        <dbReference type="ChEBI" id="CHEBI:59789"/>
    </ligand>
</feature>
<dbReference type="Proteomes" id="UP000309038">
    <property type="component" value="Unassembled WGS sequence"/>
</dbReference>
<dbReference type="Gene3D" id="3.40.50.150">
    <property type="entry name" value="Vaccinia Virus protein VP39"/>
    <property type="match status" value="1"/>
</dbReference>
<keyword evidence="2" id="KW-0489">Methyltransferase</keyword>
<dbReference type="EMBL" id="SGPJ01000282">
    <property type="protein sequence ID" value="THG95851.1"/>
    <property type="molecule type" value="Genomic_DNA"/>
</dbReference>
<evidence type="ECO:0000313" key="12">
    <source>
        <dbReference type="EMBL" id="THG95851.1"/>
    </source>
</evidence>
<dbReference type="PANTHER" id="PTHR12753">
    <property type="entry name" value="AD-003 - RELATED"/>
    <property type="match status" value="1"/>
</dbReference>
<comment type="catalytic activity">
    <reaction evidence="10">
        <text>N-terminal L-alanyl-L-prolyl-L-lysyl-[protein] + 3 S-adenosyl-L-methionine = N-terminal N,N,N-trimethyl-L-alanyl-L-prolyl-L-lysyl-[protein] + 3 S-adenosyl-L-homocysteine + 3 H(+)</text>
        <dbReference type="Rhea" id="RHEA:54712"/>
        <dbReference type="Rhea" id="RHEA-COMP:13785"/>
        <dbReference type="Rhea" id="RHEA-COMP:13971"/>
        <dbReference type="ChEBI" id="CHEBI:15378"/>
        <dbReference type="ChEBI" id="CHEBI:57856"/>
        <dbReference type="ChEBI" id="CHEBI:59789"/>
        <dbReference type="ChEBI" id="CHEBI:138057"/>
        <dbReference type="ChEBI" id="CHEBI:138315"/>
        <dbReference type="EC" id="2.1.1.244"/>
    </reaction>
</comment>
<sequence length="270" mass="29449">MSQPDTTYTPSQPDVEEGIEYWSTQPASYDGVLGGFGSGLMPELSTVPSAIRPLKTPPAHTRRTRALDVGAGVGRVTSDVLLHLVSDVVLVEPVEGFVNEAWKRGASSAEGILVEDSSHARWKGIQDKTKSVTVLQGTLQALDPLHPLADPTTKLLGRLGYEPAEEDLESGFDVIWCQWCLGHLSNVDLVAFFKRCRQGLRDPDNSIIVVKENLCHNAADGGPETVFDPSDSSLTRSDLAWKKAFTRAGLTLVHEQVQRGFPVGLYEVRM</sequence>
<evidence type="ECO:0000256" key="7">
    <source>
        <dbReference type="ARBA" id="ARBA00043129"/>
    </source>
</evidence>
<dbReference type="CDD" id="cd02440">
    <property type="entry name" value="AdoMet_MTases"/>
    <property type="match status" value="1"/>
</dbReference>
<protein>
    <recommendedName>
        <fullName evidence="6">Alpha N-terminal protein methyltransferase 1</fullName>
        <ecNumber evidence="5">2.1.1.244</ecNumber>
    </recommendedName>
    <alternativeName>
        <fullName evidence="7">X-Pro-Lys N-terminal protein methyltransferase 1</fullName>
    </alternativeName>
</protein>
<keyword evidence="13" id="KW-1185">Reference proteome</keyword>
<keyword evidence="4 11" id="KW-0949">S-adenosyl-L-methionine</keyword>
<evidence type="ECO:0000256" key="11">
    <source>
        <dbReference type="PIRSR" id="PIRSR016958-1"/>
    </source>
</evidence>
<evidence type="ECO:0000256" key="8">
    <source>
        <dbReference type="ARBA" id="ARBA00047306"/>
    </source>
</evidence>
<comment type="catalytic activity">
    <reaction evidence="9">
        <text>N-terminal L-prolyl-L-prolyl-L-lysyl-[protein] + 2 S-adenosyl-L-methionine = N-terminal N,N-dimethyl-L-prolyl-L-prolyl-L-lysyl-[protein] + 2 S-adenosyl-L-homocysteine + 2 H(+)</text>
        <dbReference type="Rhea" id="RHEA:54736"/>
        <dbReference type="Rhea" id="RHEA-COMP:13787"/>
        <dbReference type="Rhea" id="RHEA-COMP:13974"/>
        <dbReference type="ChEBI" id="CHEBI:15378"/>
        <dbReference type="ChEBI" id="CHEBI:57856"/>
        <dbReference type="ChEBI" id="CHEBI:59789"/>
        <dbReference type="ChEBI" id="CHEBI:138059"/>
        <dbReference type="ChEBI" id="CHEBI:138318"/>
        <dbReference type="EC" id="2.1.1.244"/>
    </reaction>
</comment>
<dbReference type="InterPro" id="IPR029063">
    <property type="entry name" value="SAM-dependent_MTases_sf"/>
</dbReference>
<evidence type="ECO:0000256" key="10">
    <source>
        <dbReference type="ARBA" id="ARBA00048167"/>
    </source>
</evidence>
<organism evidence="12 13">
    <name type="scientific">Hermanssonia centrifuga</name>
    <dbReference type="NCBI Taxonomy" id="98765"/>
    <lineage>
        <taxon>Eukaryota</taxon>
        <taxon>Fungi</taxon>
        <taxon>Dikarya</taxon>
        <taxon>Basidiomycota</taxon>
        <taxon>Agaricomycotina</taxon>
        <taxon>Agaricomycetes</taxon>
        <taxon>Polyporales</taxon>
        <taxon>Meruliaceae</taxon>
        <taxon>Hermanssonia</taxon>
    </lineage>
</organism>
<gene>
    <name evidence="12" type="ORF">EW026_g5870</name>
</gene>
<dbReference type="GO" id="GO:0071885">
    <property type="term" value="F:N-terminal protein N-methyltransferase activity"/>
    <property type="evidence" value="ECO:0007669"/>
    <property type="project" value="UniProtKB-EC"/>
</dbReference>
<accession>A0A4S4KCR0</accession>
<comment type="caution">
    <text evidence="12">The sequence shown here is derived from an EMBL/GenBank/DDBJ whole genome shotgun (WGS) entry which is preliminary data.</text>
</comment>